<keyword evidence="6 7" id="KW-0414">Isoprene biosynthesis</keyword>
<organism evidence="10 11">
    <name type="scientific">Candidatus Alistipes avicola</name>
    <dbReference type="NCBI Taxonomy" id="2838432"/>
    <lineage>
        <taxon>Bacteria</taxon>
        <taxon>Pseudomonadati</taxon>
        <taxon>Bacteroidota</taxon>
        <taxon>Bacteroidia</taxon>
        <taxon>Bacteroidales</taxon>
        <taxon>Rikenellaceae</taxon>
        <taxon>Alistipes</taxon>
    </lineage>
</organism>
<proteinExistence type="inferred from homology"/>
<comment type="caution">
    <text evidence="10">The sequence shown here is derived from an EMBL/GenBank/DDBJ whole genome shotgun (WGS) entry which is preliminary data.</text>
</comment>
<evidence type="ECO:0000256" key="7">
    <source>
        <dbReference type="HAMAP-Rule" id="MF_00159"/>
    </source>
</evidence>
<dbReference type="InterPro" id="IPR058578">
    <property type="entry name" value="IspG_TIM"/>
</dbReference>
<dbReference type="PIRSF" id="PIRSF037336">
    <property type="entry name" value="IspG_like"/>
    <property type="match status" value="1"/>
</dbReference>
<dbReference type="Pfam" id="PF26540">
    <property type="entry name" value="GcpE_C"/>
    <property type="match status" value="1"/>
</dbReference>
<evidence type="ECO:0000256" key="1">
    <source>
        <dbReference type="ARBA" id="ARBA00022485"/>
    </source>
</evidence>
<feature type="domain" description="IspG C-terminal" evidence="9">
    <location>
        <begin position="398"/>
        <end position="486"/>
    </location>
</feature>
<dbReference type="Gene3D" id="3.30.413.10">
    <property type="entry name" value="Sulfite Reductase Hemoprotein, domain 1"/>
    <property type="match status" value="1"/>
</dbReference>
<dbReference type="InterPro" id="IPR045854">
    <property type="entry name" value="NO2/SO3_Rdtase_4Fe4S_sf"/>
</dbReference>
<evidence type="ECO:0000259" key="9">
    <source>
        <dbReference type="Pfam" id="PF26540"/>
    </source>
</evidence>
<dbReference type="Pfam" id="PF04551">
    <property type="entry name" value="GcpE"/>
    <property type="match status" value="1"/>
</dbReference>
<dbReference type="InterPro" id="IPR011005">
    <property type="entry name" value="Dihydropteroate_synth-like_sf"/>
</dbReference>
<comment type="cofactor">
    <cofactor evidence="7">
        <name>[4Fe-4S] cluster</name>
        <dbReference type="ChEBI" id="CHEBI:49883"/>
    </cofactor>
    <text evidence="7">Binds 1 [4Fe-4S] cluster.</text>
</comment>
<evidence type="ECO:0000256" key="3">
    <source>
        <dbReference type="ARBA" id="ARBA00023002"/>
    </source>
</evidence>
<dbReference type="PANTHER" id="PTHR30454">
    <property type="entry name" value="4-HYDROXY-3-METHYLBUT-2-EN-1-YL DIPHOSPHATE SYNTHASE"/>
    <property type="match status" value="1"/>
</dbReference>
<dbReference type="InterPro" id="IPR058579">
    <property type="entry name" value="IspG_C"/>
</dbReference>
<dbReference type="FunFam" id="3.30.413.10:FF:000006">
    <property type="entry name" value="4-hydroxy-3-methylbut-2-en-1-yl diphosphate synthase (flavodoxin)"/>
    <property type="match status" value="1"/>
</dbReference>
<evidence type="ECO:0000313" key="11">
    <source>
        <dbReference type="Proteomes" id="UP000824259"/>
    </source>
</evidence>
<keyword evidence="5 7" id="KW-0411">Iron-sulfur</keyword>
<dbReference type="GO" id="GO:0051539">
    <property type="term" value="F:4 iron, 4 sulfur cluster binding"/>
    <property type="evidence" value="ECO:0007669"/>
    <property type="project" value="UniProtKB-UniRule"/>
</dbReference>
<feature type="binding site" evidence="7">
    <location>
        <position position="405"/>
    </location>
    <ligand>
        <name>[4Fe-4S] cluster</name>
        <dbReference type="ChEBI" id="CHEBI:49883"/>
    </ligand>
</feature>
<dbReference type="PANTHER" id="PTHR30454:SF0">
    <property type="entry name" value="4-HYDROXY-3-METHYLBUT-2-EN-1-YL DIPHOSPHATE SYNTHASE (FERREDOXIN), CHLOROPLASTIC"/>
    <property type="match status" value="1"/>
</dbReference>
<comment type="function">
    <text evidence="7">Converts 2C-methyl-D-erythritol 2,4-cyclodiphosphate (ME-2,4cPP) into 1-hydroxy-2-methyl-2-(E)-butenyl 4-diphosphate.</text>
</comment>
<feature type="binding site" evidence="7">
    <location>
        <position position="402"/>
    </location>
    <ligand>
        <name>[4Fe-4S] cluster</name>
        <dbReference type="ChEBI" id="CHEBI:49883"/>
    </ligand>
</feature>
<dbReference type="InterPro" id="IPR017178">
    <property type="entry name" value="IspG_atypical"/>
</dbReference>
<reference evidence="10" key="1">
    <citation type="journal article" date="2021" name="PeerJ">
        <title>Extensive microbial diversity within the chicken gut microbiome revealed by metagenomics and culture.</title>
        <authorList>
            <person name="Gilroy R."/>
            <person name="Ravi A."/>
            <person name="Getino M."/>
            <person name="Pursley I."/>
            <person name="Horton D.L."/>
            <person name="Alikhan N.F."/>
            <person name="Baker D."/>
            <person name="Gharbi K."/>
            <person name="Hall N."/>
            <person name="Watson M."/>
            <person name="Adriaenssens E.M."/>
            <person name="Foster-Nyarko E."/>
            <person name="Jarju S."/>
            <person name="Secka A."/>
            <person name="Antonio M."/>
            <person name="Oren A."/>
            <person name="Chaudhuri R.R."/>
            <person name="La Ragione R."/>
            <person name="Hildebrand F."/>
            <person name="Pallen M.J."/>
        </authorList>
    </citation>
    <scope>NUCLEOTIDE SEQUENCE</scope>
    <source>
        <strain evidence="10">CHK169-11906</strain>
    </source>
</reference>
<dbReference type="GO" id="GO:0005506">
    <property type="term" value="F:iron ion binding"/>
    <property type="evidence" value="ECO:0007669"/>
    <property type="project" value="InterPro"/>
</dbReference>
<reference evidence="10" key="2">
    <citation type="submission" date="2021-04" db="EMBL/GenBank/DDBJ databases">
        <authorList>
            <person name="Gilroy R."/>
        </authorList>
    </citation>
    <scope>NUCLEOTIDE SEQUENCE</scope>
    <source>
        <strain evidence="10">CHK169-11906</strain>
    </source>
</reference>
<comment type="similarity">
    <text evidence="7">Belongs to the IspG family.</text>
</comment>
<dbReference type="InterPro" id="IPR004588">
    <property type="entry name" value="IspG_bac-typ"/>
</dbReference>
<dbReference type="NCBIfam" id="TIGR00612">
    <property type="entry name" value="ispG_gcpE"/>
    <property type="match status" value="1"/>
</dbReference>
<name>A0A9D2L4S2_9BACT</name>
<dbReference type="SUPFAM" id="SSF56014">
    <property type="entry name" value="Nitrite and sulphite reductase 4Fe-4S domain-like"/>
    <property type="match status" value="1"/>
</dbReference>
<protein>
    <recommendedName>
        <fullName evidence="7">4-hydroxy-3-methylbut-2-en-1-yl diphosphate synthase (flavodoxin)</fullName>
        <ecNumber evidence="7">1.17.7.3</ecNumber>
    </recommendedName>
    <alternativeName>
        <fullName evidence="7">1-hydroxy-2-methyl-2-(E)-butenyl 4-diphosphate synthase</fullName>
    </alternativeName>
</protein>
<dbReference type="GO" id="GO:0141197">
    <property type="term" value="F:4-hydroxy-3-methylbut-2-enyl-diphosphate synthase activity (flavodoxin)"/>
    <property type="evidence" value="ECO:0007669"/>
    <property type="project" value="UniProtKB-EC"/>
</dbReference>
<feature type="binding site" evidence="7">
    <location>
        <position position="443"/>
    </location>
    <ligand>
        <name>[4Fe-4S] cluster</name>
        <dbReference type="ChEBI" id="CHEBI:49883"/>
    </ligand>
</feature>
<evidence type="ECO:0000259" key="8">
    <source>
        <dbReference type="Pfam" id="PF04551"/>
    </source>
</evidence>
<keyword evidence="2 7" id="KW-0479">Metal-binding</keyword>
<accession>A0A9D2L4S2</accession>
<sequence>MNLTRYERRPSRKVRIGGVVIGGDSPIAVQSMTNTDTKDTEASVAQIERIARAGGPIVRLTAQGPREAENLERITRQLRADGYDTALVADIHFVPEVASIAARYVDKVRINPGNYNSSHGEFEALIEQCRERGVAIRIGVNHGSLGKHIFDRWGDTPEGMVASAMEFLRVCRERAFDQVVVSMKSSNTRVMVAAYRQLVEAMDREGMDYPLHLGVTEAGNGLDGRIKSAVGIGALLADGIGDTIRVSLTEAPENEIPVARQLVEHFARRSGDFTVKYPERYTPTVYRRRSSVQTPLIHSELPAAWRVIEARSENPTAELRAAILCLDRADEPVAVRCRYDDLTVEEVAVKTAADLGLLFLDGLADGIWIDAPHLTQEQIEQIELMILQAARVRMSRTEYIACPSCGRTLYDIEGTLAAIRARTSHLKNLRIGVMGCIVNGPGEMADADYGYVGAAPGRITLYKGRTVVERNIPQEEALDHLVALIKANGDWIDPEN</sequence>
<evidence type="ECO:0000256" key="2">
    <source>
        <dbReference type="ARBA" id="ARBA00022723"/>
    </source>
</evidence>
<dbReference type="GO" id="GO:0019288">
    <property type="term" value="P:isopentenyl diphosphate biosynthetic process, methylerythritol 4-phosphate pathway"/>
    <property type="evidence" value="ECO:0007669"/>
    <property type="project" value="UniProtKB-UniRule"/>
</dbReference>
<dbReference type="AlphaFoldDB" id="A0A9D2L4S2"/>
<gene>
    <name evidence="7 10" type="primary">ispG</name>
    <name evidence="10" type="ORF">H9779_06480</name>
</gene>
<dbReference type="Gene3D" id="3.20.20.20">
    <property type="entry name" value="Dihydropteroate synthase-like"/>
    <property type="match status" value="1"/>
</dbReference>
<comment type="pathway">
    <text evidence="7">Isoprenoid biosynthesis; isopentenyl diphosphate biosynthesis via DXP pathway; isopentenyl diphosphate from 1-deoxy-D-xylulose 5-phosphate: step 5/6.</text>
</comment>
<keyword evidence="4 7" id="KW-0408">Iron</keyword>
<evidence type="ECO:0000256" key="4">
    <source>
        <dbReference type="ARBA" id="ARBA00023004"/>
    </source>
</evidence>
<dbReference type="GO" id="GO:0046429">
    <property type="term" value="F:4-hydroxy-3-methylbut-2-en-1-yl diphosphate synthase activity (ferredoxin)"/>
    <property type="evidence" value="ECO:0007669"/>
    <property type="project" value="UniProtKB-UniRule"/>
</dbReference>
<keyword evidence="3 7" id="KW-0560">Oxidoreductase</keyword>
<keyword evidence="1 7" id="KW-0004">4Fe-4S</keyword>
<comment type="catalytic activity">
    <reaction evidence="7">
        <text>(2E)-4-hydroxy-3-methylbut-2-enyl diphosphate + oxidized [flavodoxin] + H2O + 2 H(+) = 2-C-methyl-D-erythritol 2,4-cyclic diphosphate + reduced [flavodoxin]</text>
        <dbReference type="Rhea" id="RHEA:43604"/>
        <dbReference type="Rhea" id="RHEA-COMP:10622"/>
        <dbReference type="Rhea" id="RHEA-COMP:10623"/>
        <dbReference type="ChEBI" id="CHEBI:15377"/>
        <dbReference type="ChEBI" id="CHEBI:15378"/>
        <dbReference type="ChEBI" id="CHEBI:57618"/>
        <dbReference type="ChEBI" id="CHEBI:58210"/>
        <dbReference type="ChEBI" id="CHEBI:58483"/>
        <dbReference type="ChEBI" id="CHEBI:128753"/>
        <dbReference type="EC" id="1.17.7.3"/>
    </reaction>
</comment>
<dbReference type="EC" id="1.17.7.3" evidence="7"/>
<feature type="domain" description="IspG TIM-barrel" evidence="8">
    <location>
        <begin position="12"/>
        <end position="259"/>
    </location>
</feature>
<feature type="binding site" evidence="7">
    <location>
        <position position="436"/>
    </location>
    <ligand>
        <name>[4Fe-4S] cluster</name>
        <dbReference type="ChEBI" id="CHEBI:49883"/>
    </ligand>
</feature>
<dbReference type="EMBL" id="DWYR01000019">
    <property type="protein sequence ID" value="HJA99225.1"/>
    <property type="molecule type" value="Genomic_DNA"/>
</dbReference>
<evidence type="ECO:0000256" key="6">
    <source>
        <dbReference type="ARBA" id="ARBA00023229"/>
    </source>
</evidence>
<dbReference type="GO" id="GO:0016114">
    <property type="term" value="P:terpenoid biosynthetic process"/>
    <property type="evidence" value="ECO:0007669"/>
    <property type="project" value="InterPro"/>
</dbReference>
<evidence type="ECO:0000313" key="10">
    <source>
        <dbReference type="EMBL" id="HJA99225.1"/>
    </source>
</evidence>
<dbReference type="Proteomes" id="UP000824259">
    <property type="component" value="Unassembled WGS sequence"/>
</dbReference>
<evidence type="ECO:0000256" key="5">
    <source>
        <dbReference type="ARBA" id="ARBA00023014"/>
    </source>
</evidence>
<dbReference type="HAMAP" id="MF_00159">
    <property type="entry name" value="IspG"/>
    <property type="match status" value="1"/>
</dbReference>